<dbReference type="PANTHER" id="PTHR15367:SF2">
    <property type="entry name" value="DNA-DIRECTED RNA POLYMERASE III SUBUNIT"/>
    <property type="match status" value="1"/>
</dbReference>
<comment type="caution">
    <text evidence="5">The sequence shown here is derived from an EMBL/GenBank/DDBJ whole genome shotgun (WGS) entry which is preliminary data.</text>
</comment>
<feature type="region of interest" description="Disordered" evidence="4">
    <location>
        <begin position="107"/>
        <end position="162"/>
    </location>
</feature>
<dbReference type="PANTHER" id="PTHR15367">
    <property type="entry name" value="DNA-DIRECTED RNA POLYMERASE III"/>
    <property type="match status" value="1"/>
</dbReference>
<name>A0AAP0RNR6_LIQFO</name>
<dbReference type="AlphaFoldDB" id="A0AAP0RNR6"/>
<evidence type="ECO:0000313" key="6">
    <source>
        <dbReference type="Proteomes" id="UP001415857"/>
    </source>
</evidence>
<sequence>MAFRGRGRGRGYGRGGRGYGGGGGGFGFAKQEPFILFPDVELPDKNGVTEEKTLVIWNARLQNFWKSSPYYIEEKTSKSSRRVSGVQKEVQWNSESDMQKLDFFEKLEQKDQGQDENRGKEKKEGENEEEDDAEVMEEEDEEFSDDGDYNQNIDFDDDEDDFNMEDDNDEFKAFVSLDLIQLGLQRFPWHWVSFSEDKRADLLMVSSSLF</sequence>
<feature type="compositionally biased region" description="Basic and acidic residues" evidence="4">
    <location>
        <begin position="107"/>
        <end position="125"/>
    </location>
</feature>
<evidence type="ECO:0000256" key="3">
    <source>
        <dbReference type="ARBA" id="ARBA00023242"/>
    </source>
</evidence>
<protein>
    <submittedName>
        <fullName evidence="5">Uncharacterized protein</fullName>
    </submittedName>
</protein>
<comment type="similarity">
    <text evidence="2">Belongs to the eukaryotic RPC7 RNA polymerase subunit family.</text>
</comment>
<proteinExistence type="inferred from homology"/>
<evidence type="ECO:0000256" key="2">
    <source>
        <dbReference type="ARBA" id="ARBA00008352"/>
    </source>
</evidence>
<dbReference type="GO" id="GO:0005666">
    <property type="term" value="C:RNA polymerase III complex"/>
    <property type="evidence" value="ECO:0007669"/>
    <property type="project" value="TreeGrafter"/>
</dbReference>
<gene>
    <name evidence="5" type="ORF">L1049_004799</name>
</gene>
<dbReference type="EMBL" id="JBBPBK010000007">
    <property type="protein sequence ID" value="KAK9281892.1"/>
    <property type="molecule type" value="Genomic_DNA"/>
</dbReference>
<comment type="subcellular location">
    <subcellularLocation>
        <location evidence="1">Nucleus</location>
    </subcellularLocation>
</comment>
<evidence type="ECO:0000256" key="4">
    <source>
        <dbReference type="SAM" id="MobiDB-lite"/>
    </source>
</evidence>
<keyword evidence="3" id="KW-0539">Nucleus</keyword>
<dbReference type="GO" id="GO:0006383">
    <property type="term" value="P:transcription by RNA polymerase III"/>
    <property type="evidence" value="ECO:0007669"/>
    <property type="project" value="InterPro"/>
</dbReference>
<evidence type="ECO:0000313" key="5">
    <source>
        <dbReference type="EMBL" id="KAK9281892.1"/>
    </source>
</evidence>
<evidence type="ECO:0000256" key="1">
    <source>
        <dbReference type="ARBA" id="ARBA00004123"/>
    </source>
</evidence>
<dbReference type="InterPro" id="IPR024661">
    <property type="entry name" value="RNA_pol_III_Rpc31"/>
</dbReference>
<organism evidence="5 6">
    <name type="scientific">Liquidambar formosana</name>
    <name type="common">Formosan gum</name>
    <dbReference type="NCBI Taxonomy" id="63359"/>
    <lineage>
        <taxon>Eukaryota</taxon>
        <taxon>Viridiplantae</taxon>
        <taxon>Streptophyta</taxon>
        <taxon>Embryophyta</taxon>
        <taxon>Tracheophyta</taxon>
        <taxon>Spermatophyta</taxon>
        <taxon>Magnoliopsida</taxon>
        <taxon>eudicotyledons</taxon>
        <taxon>Gunneridae</taxon>
        <taxon>Pentapetalae</taxon>
        <taxon>Saxifragales</taxon>
        <taxon>Altingiaceae</taxon>
        <taxon>Liquidambar</taxon>
    </lineage>
</organism>
<reference evidence="5 6" key="1">
    <citation type="journal article" date="2024" name="Plant J.">
        <title>Genome sequences and population genomics reveal climatic adaptation and genomic divergence between two closely related sweetgum species.</title>
        <authorList>
            <person name="Xu W.Q."/>
            <person name="Ren C.Q."/>
            <person name="Zhang X.Y."/>
            <person name="Comes H.P."/>
            <person name="Liu X.H."/>
            <person name="Li Y.G."/>
            <person name="Kettle C.J."/>
            <person name="Jalonen R."/>
            <person name="Gaisberger H."/>
            <person name="Ma Y.Z."/>
            <person name="Qiu Y.X."/>
        </authorList>
    </citation>
    <scope>NUCLEOTIDE SEQUENCE [LARGE SCALE GENOMIC DNA]</scope>
    <source>
        <strain evidence="5">Hangzhou</strain>
    </source>
</reference>
<feature type="compositionally biased region" description="Acidic residues" evidence="4">
    <location>
        <begin position="126"/>
        <end position="162"/>
    </location>
</feature>
<keyword evidence="6" id="KW-1185">Reference proteome</keyword>
<dbReference type="Proteomes" id="UP001415857">
    <property type="component" value="Unassembled WGS sequence"/>
</dbReference>
<accession>A0AAP0RNR6</accession>